<evidence type="ECO:0000313" key="6">
    <source>
        <dbReference type="EMBL" id="MER6978412.1"/>
    </source>
</evidence>
<organism evidence="6 7">
    <name type="scientific">Streptomyces carpinensis</name>
    <dbReference type="NCBI Taxonomy" id="66369"/>
    <lineage>
        <taxon>Bacteria</taxon>
        <taxon>Bacillati</taxon>
        <taxon>Actinomycetota</taxon>
        <taxon>Actinomycetes</taxon>
        <taxon>Kitasatosporales</taxon>
        <taxon>Streptomycetaceae</taxon>
        <taxon>Streptomyces</taxon>
    </lineage>
</organism>
<dbReference type="PANTHER" id="PTHR43400:SF7">
    <property type="entry name" value="FAD-DEPENDENT OXIDOREDUCTASE 2 FAD BINDING DOMAIN-CONTAINING PROTEIN"/>
    <property type="match status" value="1"/>
</dbReference>
<dbReference type="InterPro" id="IPR003953">
    <property type="entry name" value="FAD-dep_OxRdtase_2_FAD-bd"/>
</dbReference>
<dbReference type="Pfam" id="PF00890">
    <property type="entry name" value="FAD_binding_2"/>
    <property type="match status" value="1"/>
</dbReference>
<dbReference type="Gene3D" id="3.50.50.60">
    <property type="entry name" value="FAD/NAD(P)-binding domain"/>
    <property type="match status" value="1"/>
</dbReference>
<reference evidence="6 7" key="1">
    <citation type="submission" date="2024-06" db="EMBL/GenBank/DDBJ databases">
        <title>The Natural Products Discovery Center: Release of the First 8490 Sequenced Strains for Exploring Actinobacteria Biosynthetic Diversity.</title>
        <authorList>
            <person name="Kalkreuter E."/>
            <person name="Kautsar S.A."/>
            <person name="Yang D."/>
            <person name="Bader C.D."/>
            <person name="Teijaro C.N."/>
            <person name="Fluegel L."/>
            <person name="Davis C.M."/>
            <person name="Simpson J.R."/>
            <person name="Lauterbach L."/>
            <person name="Steele A.D."/>
            <person name="Gui C."/>
            <person name="Meng S."/>
            <person name="Li G."/>
            <person name="Viehrig K."/>
            <person name="Ye F."/>
            <person name="Su P."/>
            <person name="Kiefer A.F."/>
            <person name="Nichols A."/>
            <person name="Cepeda A.J."/>
            <person name="Yan W."/>
            <person name="Fan B."/>
            <person name="Jiang Y."/>
            <person name="Adhikari A."/>
            <person name="Zheng C.-J."/>
            <person name="Schuster L."/>
            <person name="Cowan T.M."/>
            <person name="Smanski M.J."/>
            <person name="Chevrette M.G."/>
            <person name="De Carvalho L.P.S."/>
            <person name="Shen B."/>
        </authorList>
    </citation>
    <scope>NUCLEOTIDE SEQUENCE [LARGE SCALE GENOMIC DNA]</scope>
    <source>
        <strain evidence="6 7">NPDC000634</strain>
    </source>
</reference>
<evidence type="ECO:0000256" key="4">
    <source>
        <dbReference type="ARBA" id="ARBA00023002"/>
    </source>
</evidence>
<dbReference type="InterPro" id="IPR036188">
    <property type="entry name" value="FAD/NAD-bd_sf"/>
</dbReference>
<dbReference type="NCBIfam" id="NF006130">
    <property type="entry name" value="PRK08274.1"/>
    <property type="match status" value="1"/>
</dbReference>
<feature type="domain" description="FAD-dependent oxidoreductase 2 FAD-binding" evidence="5">
    <location>
        <begin position="6"/>
        <end position="469"/>
    </location>
</feature>
<keyword evidence="7" id="KW-1185">Reference proteome</keyword>
<dbReference type="SUPFAM" id="SSF56425">
    <property type="entry name" value="Succinate dehydrogenase/fumarate reductase flavoprotein, catalytic domain"/>
    <property type="match status" value="1"/>
</dbReference>
<dbReference type="InterPro" id="IPR050315">
    <property type="entry name" value="FAD-oxidoreductase_2"/>
</dbReference>
<dbReference type="PRINTS" id="PR00411">
    <property type="entry name" value="PNDRDTASEI"/>
</dbReference>
<evidence type="ECO:0000256" key="3">
    <source>
        <dbReference type="ARBA" id="ARBA00022827"/>
    </source>
</evidence>
<sequence>MSAHWDVIVVGGGNAGFSAAQSARQEGAEVLLLEKAPRQWAGGNSNFTAGAMRTSHDGLADLMELIDTSAQDRFEVTDLDPYTDDDFYTDMNRLTGGRTDAELVRTLVAESRETMSWLRDLGLRFELMNHRQAYEVDGRYRFWGGLAVGVVGGGKGMIKQHLDAAERTGIEVRFGSHVTRLITAKNGAVNGVVLSGGEILQADSIVLTSGGFEADPQMRAAHLGPGWDLALVRGTPYNTGDGIRMALEAGAQPYGHWSGCHAVAWDAGAHPTGDLELTNQLTRGGYPFGIVVNAEGRRFVDEGADFRNYTYAKYGAEILKQPGGVAYQIFDAKSLSLLRPEEYASKGVTKAESRTVRGLAKELGIDEDHFAATIEEFNASITGGSFNPTIKDGSCTEGIEPPKSNWAQPLETPPYVAFPVTCGITFTFGGLRIDSQGRVLDSRGVPIPGLHAAGELVGGLFYFNYPGGSGLTAGSVFGRRAGRSAATVTRRARSDAA</sequence>
<accession>A0ABV1W427</accession>
<evidence type="ECO:0000259" key="5">
    <source>
        <dbReference type="Pfam" id="PF00890"/>
    </source>
</evidence>
<name>A0ABV1W427_9ACTN</name>
<keyword evidence="2" id="KW-0285">Flavoprotein</keyword>
<dbReference type="SUPFAM" id="SSF51905">
    <property type="entry name" value="FAD/NAD(P)-binding domain"/>
    <property type="match status" value="1"/>
</dbReference>
<dbReference type="Proteomes" id="UP001458415">
    <property type="component" value="Unassembled WGS sequence"/>
</dbReference>
<evidence type="ECO:0000256" key="2">
    <source>
        <dbReference type="ARBA" id="ARBA00022630"/>
    </source>
</evidence>
<gene>
    <name evidence="6" type="primary">tcuA</name>
    <name evidence="6" type="ORF">ABT317_15700</name>
</gene>
<comment type="caution">
    <text evidence="6">The sequence shown here is derived from an EMBL/GenBank/DDBJ whole genome shotgun (WGS) entry which is preliminary data.</text>
</comment>
<dbReference type="RefSeq" id="WP_086722683.1">
    <property type="nucleotide sequence ID" value="NZ_MUBM01000015.1"/>
</dbReference>
<dbReference type="EMBL" id="JBEPCU010000230">
    <property type="protein sequence ID" value="MER6978412.1"/>
    <property type="molecule type" value="Genomic_DNA"/>
</dbReference>
<evidence type="ECO:0000256" key="1">
    <source>
        <dbReference type="ARBA" id="ARBA00001974"/>
    </source>
</evidence>
<protein>
    <submittedName>
        <fullName evidence="6">FAD-dependent tricarballylate dehydrogenase TcuA</fullName>
    </submittedName>
</protein>
<dbReference type="PANTHER" id="PTHR43400">
    <property type="entry name" value="FUMARATE REDUCTASE"/>
    <property type="match status" value="1"/>
</dbReference>
<dbReference type="InterPro" id="IPR027477">
    <property type="entry name" value="Succ_DH/fumarate_Rdtase_cat_sf"/>
</dbReference>
<keyword evidence="4" id="KW-0560">Oxidoreductase</keyword>
<keyword evidence="3" id="KW-0274">FAD</keyword>
<evidence type="ECO:0000313" key="7">
    <source>
        <dbReference type="Proteomes" id="UP001458415"/>
    </source>
</evidence>
<dbReference type="Gene3D" id="3.90.700.10">
    <property type="entry name" value="Succinate dehydrogenase/fumarate reductase flavoprotein, catalytic domain"/>
    <property type="match status" value="1"/>
</dbReference>
<comment type="cofactor">
    <cofactor evidence="1">
        <name>FAD</name>
        <dbReference type="ChEBI" id="CHEBI:57692"/>
    </cofactor>
</comment>
<proteinExistence type="predicted"/>